<feature type="region of interest" description="Disordered" evidence="1">
    <location>
        <begin position="288"/>
        <end position="312"/>
    </location>
</feature>
<evidence type="ECO:0000313" key="3">
    <source>
        <dbReference type="Proteomes" id="UP000190074"/>
    </source>
</evidence>
<feature type="compositionally biased region" description="Basic and acidic residues" evidence="1">
    <location>
        <begin position="289"/>
        <end position="299"/>
    </location>
</feature>
<reference evidence="2 3" key="1">
    <citation type="submission" date="2016-11" db="EMBL/GenBank/DDBJ databases">
        <authorList>
            <consortium name="Pathogen Informatics"/>
        </authorList>
    </citation>
    <scope>NUCLEOTIDE SEQUENCE [LARGE SCALE GENOMIC DNA]</scope>
    <source>
        <strain evidence="2 3">911</strain>
    </source>
</reference>
<protein>
    <submittedName>
        <fullName evidence="2">Uncharacterized protein</fullName>
    </submittedName>
</protein>
<proteinExistence type="predicted"/>
<gene>
    <name evidence="2" type="ORF">SAMEA2259716_01780</name>
</gene>
<accession>A0A1U0TGJ0</accession>
<organism evidence="2 3">
    <name type="scientific">Mycobacteroides abscessus subsp. massiliense</name>
    <dbReference type="NCBI Taxonomy" id="1962118"/>
    <lineage>
        <taxon>Bacteria</taxon>
        <taxon>Bacillati</taxon>
        <taxon>Actinomycetota</taxon>
        <taxon>Actinomycetes</taxon>
        <taxon>Mycobacteriales</taxon>
        <taxon>Mycobacteriaceae</taxon>
        <taxon>Mycobacteroides</taxon>
        <taxon>Mycobacteroides abscessus</taxon>
    </lineage>
</organism>
<dbReference type="Proteomes" id="UP000190074">
    <property type="component" value="Unassembled WGS sequence"/>
</dbReference>
<name>A0A1U0TGJ0_9MYCO</name>
<dbReference type="AlphaFoldDB" id="A0A1U0TGJ0"/>
<sequence length="312" mass="34972">MPREYGRMWFSMWTDEDFCSQEVFDKLLFCVLIAQPAMNYAGVQPINMRRWRKALRHGGRIPQESAVEEALVRLERSRYVFTDEDTGETLVRSFMRRDEVGKQPNVMLSALRSAAHVESPKLAYVLTGELERVPLPSITGDSPKAAKLRDNLKRAHAEALAHLGTLTHGLSKPFPEPFTEGFDEGLPEGFTPPGEIEPFPKPFGEGFASGSGQGEGQGVISPSVTTWVGERSAPPPEFCSKHPGGTDEACRACQRYRERREAWYAERPAREKAERRARIDACTECGGRGWRDTDNDSLRRCQCNPEAPKESA</sequence>
<dbReference type="RefSeq" id="WP_079626550.1">
    <property type="nucleotide sequence ID" value="NZ_FVGW01000002.1"/>
</dbReference>
<evidence type="ECO:0000256" key="1">
    <source>
        <dbReference type="SAM" id="MobiDB-lite"/>
    </source>
</evidence>
<dbReference type="EMBL" id="FVGW01000002">
    <property type="protein sequence ID" value="SKL83107.1"/>
    <property type="molecule type" value="Genomic_DNA"/>
</dbReference>
<evidence type="ECO:0000313" key="2">
    <source>
        <dbReference type="EMBL" id="SKL83107.1"/>
    </source>
</evidence>